<dbReference type="Gene3D" id="3.30.900.10">
    <property type="entry name" value="HORMA domain"/>
    <property type="match status" value="1"/>
</dbReference>
<protein>
    <recommendedName>
        <fullName evidence="4 7">Autophagy-related protein 13</fullName>
    </recommendedName>
</protein>
<dbReference type="InterPro" id="IPR036570">
    <property type="entry name" value="HORMA_dom_sf"/>
</dbReference>
<dbReference type="GO" id="GO:0000423">
    <property type="term" value="P:mitophagy"/>
    <property type="evidence" value="ECO:0007669"/>
    <property type="project" value="TreeGrafter"/>
</dbReference>
<feature type="compositionally biased region" description="Polar residues" evidence="8">
    <location>
        <begin position="472"/>
        <end position="481"/>
    </location>
</feature>
<evidence type="ECO:0000259" key="9">
    <source>
        <dbReference type="Pfam" id="PF10033"/>
    </source>
</evidence>
<dbReference type="InterPro" id="IPR018731">
    <property type="entry name" value="Atg13_N"/>
</dbReference>
<evidence type="ECO:0000256" key="6">
    <source>
        <dbReference type="ARBA" id="ARBA00023006"/>
    </source>
</evidence>
<evidence type="ECO:0000256" key="3">
    <source>
        <dbReference type="ARBA" id="ARBA00007341"/>
    </source>
</evidence>
<dbReference type="AlphaFoldDB" id="A0A6F9D6V5"/>
<dbReference type="PANTHER" id="PTHR13430">
    <property type="match status" value="1"/>
</dbReference>
<dbReference type="GO" id="GO:0005829">
    <property type="term" value="C:cytosol"/>
    <property type="evidence" value="ECO:0007669"/>
    <property type="project" value="UniProtKB-SubCell"/>
</dbReference>
<evidence type="ECO:0000313" key="10">
    <source>
        <dbReference type="EMBL" id="CAB3224174.1"/>
    </source>
</evidence>
<evidence type="ECO:0000256" key="5">
    <source>
        <dbReference type="ARBA" id="ARBA00022490"/>
    </source>
</evidence>
<dbReference type="EMBL" id="LR783139">
    <property type="protein sequence ID" value="CAB3224174.1"/>
    <property type="molecule type" value="mRNA"/>
</dbReference>
<dbReference type="GO" id="GO:0000407">
    <property type="term" value="C:phagophore assembly site"/>
    <property type="evidence" value="ECO:0007669"/>
    <property type="project" value="UniProtKB-SubCell"/>
</dbReference>
<dbReference type="InterPro" id="IPR040182">
    <property type="entry name" value="ATG13"/>
</dbReference>
<feature type="region of interest" description="Disordered" evidence="8">
    <location>
        <begin position="229"/>
        <end position="262"/>
    </location>
</feature>
<feature type="compositionally biased region" description="Polar residues" evidence="8">
    <location>
        <begin position="332"/>
        <end position="371"/>
    </location>
</feature>
<dbReference type="PANTHER" id="PTHR13430:SF4">
    <property type="entry name" value="AUTOPHAGY-RELATED PROTEIN 13"/>
    <property type="match status" value="1"/>
</dbReference>
<feature type="compositionally biased region" description="Polar residues" evidence="8">
    <location>
        <begin position="284"/>
        <end position="297"/>
    </location>
</feature>
<gene>
    <name evidence="10" type="primary">Atg13</name>
</gene>
<keyword evidence="5" id="KW-0963">Cytoplasm</keyword>
<dbReference type="GO" id="GO:1990316">
    <property type="term" value="C:Atg1/ULK1 kinase complex"/>
    <property type="evidence" value="ECO:0007669"/>
    <property type="project" value="InterPro"/>
</dbReference>
<evidence type="ECO:0000256" key="7">
    <source>
        <dbReference type="RuleBase" id="RU361214"/>
    </source>
</evidence>
<proteinExistence type="evidence at transcript level"/>
<comment type="subcellular location">
    <subcellularLocation>
        <location evidence="2">Cytoplasm</location>
        <location evidence="2">Cytosol</location>
    </subcellularLocation>
    <subcellularLocation>
        <location evidence="1">Preautophagosomal structure</location>
    </subcellularLocation>
</comment>
<accession>A0A6F9D6V5</accession>
<evidence type="ECO:0000256" key="4">
    <source>
        <dbReference type="ARBA" id="ARBA00013801"/>
    </source>
</evidence>
<feature type="compositionally biased region" description="Basic and acidic residues" evidence="8">
    <location>
        <begin position="492"/>
        <end position="515"/>
    </location>
</feature>
<organism evidence="10">
    <name type="scientific">Phallusia mammillata</name>
    <dbReference type="NCBI Taxonomy" id="59560"/>
    <lineage>
        <taxon>Eukaryota</taxon>
        <taxon>Metazoa</taxon>
        <taxon>Chordata</taxon>
        <taxon>Tunicata</taxon>
        <taxon>Ascidiacea</taxon>
        <taxon>Phlebobranchia</taxon>
        <taxon>Ascidiidae</taxon>
        <taxon>Phallusia</taxon>
    </lineage>
</organism>
<evidence type="ECO:0000256" key="2">
    <source>
        <dbReference type="ARBA" id="ARBA00004514"/>
    </source>
</evidence>
<feature type="domain" description="Autophagy-related protein 13 N-terminal" evidence="9">
    <location>
        <begin position="89"/>
        <end position="188"/>
    </location>
</feature>
<evidence type="ECO:0000256" key="1">
    <source>
        <dbReference type="ARBA" id="ARBA00004329"/>
    </source>
</evidence>
<dbReference type="GO" id="GO:0034497">
    <property type="term" value="P:protein localization to phagophore assembly site"/>
    <property type="evidence" value="ECO:0007669"/>
    <property type="project" value="TreeGrafter"/>
</dbReference>
<feature type="region of interest" description="Disordered" evidence="8">
    <location>
        <begin position="472"/>
        <end position="525"/>
    </location>
</feature>
<dbReference type="GO" id="GO:0042127">
    <property type="term" value="P:regulation of cell population proliferation"/>
    <property type="evidence" value="ECO:0007669"/>
    <property type="project" value="UniProtKB-ARBA"/>
</dbReference>
<comment type="similarity">
    <text evidence="3 7">Belongs to the ATG13 family. Metazoan subfamily.</text>
</comment>
<sequence>MAISHQDKRDMDKFIKFLCLKSAQVIVQGRLGKSIVTQSVATPSGAEWFNLAIKDYPEILKEVKAAMANGNPSTGRSLVIEISLRTSDADSLVLEVWSIGVTNKCDDVRIHHTVYNRMSMLLRSLLCVSRMTPAYKLSRKQGKEYVICYRVYMGQISLNGLGEGFKTLRVGSVASPVGTVTMSAAYRTTENLHVSTKGVSTQLMGLADDHTSSAAQPCYTLTSRLRTLSETSDSNPLGRKGSYSPSFNMFNASQSASPLPDKTDGDRGFNAKAMFTVGTPPRGANTTTPHNRFQHRSNSTGFQRIPQVQTSSKGSSPVKSTHSHIRYGFSAPTLNINTTSGNPTQKAAESNLTDVDSRSNNTQPDGENNTATTFCHWNNSNVTKVQADSVLLPNSPAHNVPVTKPKKNGKVVLGWKDDSTSTKQSTKYASSPPFLVSGAFVSGSKTANRAQATLAAAEALVQPFTDLVNVDNASDDNLSQKSDSDNGLELNRLGDRKSQTRSDSSDSLTSKHSEESSGGTPEHFGKQRLDDFVMVDLNPAFGRDDSVGDLGNFYRECENIPELIMFEEHKGTETDETLLDLAQELEVCAQDMAEFDEFISEIHT</sequence>
<dbReference type="FunFam" id="3.30.900.10:FF:000001">
    <property type="entry name" value="Autophagy-related protein 13"/>
    <property type="match status" value="1"/>
</dbReference>
<evidence type="ECO:0000256" key="8">
    <source>
        <dbReference type="SAM" id="MobiDB-lite"/>
    </source>
</evidence>
<feature type="compositionally biased region" description="Polar residues" evidence="8">
    <location>
        <begin position="243"/>
        <end position="257"/>
    </location>
</feature>
<reference evidence="10" key="1">
    <citation type="submission" date="2020-04" db="EMBL/GenBank/DDBJ databases">
        <authorList>
            <person name="Neveu A P."/>
        </authorList>
    </citation>
    <scope>NUCLEOTIDE SEQUENCE</scope>
    <source>
        <tissue evidence="10">Whole embryo</tissue>
    </source>
</reference>
<name>A0A6F9D6V5_9ASCI</name>
<keyword evidence="6 7" id="KW-0072">Autophagy</keyword>
<feature type="region of interest" description="Disordered" evidence="8">
    <location>
        <begin position="330"/>
        <end position="371"/>
    </location>
</feature>
<dbReference type="GO" id="GO:0010506">
    <property type="term" value="P:regulation of autophagy"/>
    <property type="evidence" value="ECO:0007669"/>
    <property type="project" value="UniProtKB-ARBA"/>
</dbReference>
<dbReference type="GO" id="GO:0034727">
    <property type="term" value="P:piecemeal microautophagy of the nucleus"/>
    <property type="evidence" value="ECO:0007669"/>
    <property type="project" value="TreeGrafter"/>
</dbReference>
<dbReference type="Pfam" id="PF10033">
    <property type="entry name" value="ATG13"/>
    <property type="match status" value="1"/>
</dbReference>
<feature type="region of interest" description="Disordered" evidence="8">
    <location>
        <begin position="275"/>
        <end position="297"/>
    </location>
</feature>